<accession>A0A6M0K3L6</accession>
<comment type="similarity">
    <text evidence="1">Belongs to the inositol monophosphatase superfamily.</text>
</comment>
<proteinExistence type="inferred from homology"/>
<name>A0A6M0K3L6_9GAMM</name>
<keyword evidence="4 5" id="KW-0460">Magnesium</keyword>
<dbReference type="InterPro" id="IPR000760">
    <property type="entry name" value="Inositol_monophosphatase-like"/>
</dbReference>
<dbReference type="GO" id="GO:0006020">
    <property type="term" value="P:inositol metabolic process"/>
    <property type="evidence" value="ECO:0007669"/>
    <property type="project" value="TreeGrafter"/>
</dbReference>
<reference evidence="6 7" key="1">
    <citation type="submission" date="2020-02" db="EMBL/GenBank/DDBJ databases">
        <title>Genome sequences of Thiorhodococcus mannitoliphagus and Thiorhodococcus minor, purple sulfur photosynthetic bacteria in the gammaproteobacterial family, Chromatiaceae.</title>
        <authorList>
            <person name="Aviles F.A."/>
            <person name="Meyer T.E."/>
            <person name="Kyndt J.A."/>
        </authorList>
    </citation>
    <scope>NUCLEOTIDE SEQUENCE [LARGE SCALE GENOMIC DNA]</scope>
    <source>
        <strain evidence="6 7">DSM 11518</strain>
    </source>
</reference>
<dbReference type="InterPro" id="IPR020583">
    <property type="entry name" value="Inositol_monoP_metal-BS"/>
</dbReference>
<dbReference type="Proteomes" id="UP000483379">
    <property type="component" value="Unassembled WGS sequence"/>
</dbReference>
<dbReference type="RefSeq" id="WP_164453377.1">
    <property type="nucleotide sequence ID" value="NZ_JAAIJQ010000037.1"/>
</dbReference>
<dbReference type="Pfam" id="PF00459">
    <property type="entry name" value="Inositol_P"/>
    <property type="match status" value="1"/>
</dbReference>
<feature type="binding site" evidence="5">
    <location>
        <position position="211"/>
    </location>
    <ligand>
        <name>Mg(2+)</name>
        <dbReference type="ChEBI" id="CHEBI:18420"/>
        <label>1</label>
        <note>catalytic</note>
    </ligand>
</feature>
<comment type="caution">
    <text evidence="6">The sequence shown here is derived from an EMBL/GenBank/DDBJ whole genome shotgun (WGS) entry which is preliminary data.</text>
</comment>
<evidence type="ECO:0000256" key="5">
    <source>
        <dbReference type="PIRSR" id="PIRSR600760-2"/>
    </source>
</evidence>
<keyword evidence="3" id="KW-0378">Hydrolase</keyword>
<dbReference type="Gene3D" id="3.30.540.10">
    <property type="entry name" value="Fructose-1,6-Bisphosphatase, subunit A, domain 1"/>
    <property type="match status" value="1"/>
</dbReference>
<dbReference type="EMBL" id="JAAIJQ010000037">
    <property type="protein sequence ID" value="NEV62915.1"/>
    <property type="molecule type" value="Genomic_DNA"/>
</dbReference>
<feature type="binding site" evidence="5">
    <location>
        <position position="87"/>
    </location>
    <ligand>
        <name>Mg(2+)</name>
        <dbReference type="ChEBI" id="CHEBI:18420"/>
        <label>1</label>
        <note>catalytic</note>
    </ligand>
</feature>
<dbReference type="GO" id="GO:0007165">
    <property type="term" value="P:signal transduction"/>
    <property type="evidence" value="ECO:0007669"/>
    <property type="project" value="TreeGrafter"/>
</dbReference>
<dbReference type="AlphaFoldDB" id="A0A6M0K3L6"/>
<evidence type="ECO:0000256" key="2">
    <source>
        <dbReference type="ARBA" id="ARBA00022723"/>
    </source>
</evidence>
<dbReference type="GO" id="GO:0046854">
    <property type="term" value="P:phosphatidylinositol phosphate biosynthetic process"/>
    <property type="evidence" value="ECO:0007669"/>
    <property type="project" value="InterPro"/>
</dbReference>
<sequence length="272" mass="29156">MSIDLSHLAALLRETAAEEILPRWQQVQARHKGDGSLVTETDIASQRRIADALARDFPEIPLLGEEMSAEEQERVIANTPGSFWALDPLDGTSNYANGFPFFAISLALIENGAPVLGIVLDPTRDECFCAAKGQGATLNDRPLRVSAQQTRLTECIAVVDLKRIPTSRIAGLFRPGGFGSQRNIGSVALDWCWLASGRFQLYLHGGQKLWDYAAGRLVADEAGAATRLFGKGGTQAESTSNLAPRLAIAAANQGLLDAWLAFVDLPPTGADG</sequence>
<evidence type="ECO:0000256" key="3">
    <source>
        <dbReference type="ARBA" id="ARBA00022801"/>
    </source>
</evidence>
<keyword evidence="2 5" id="KW-0479">Metal-binding</keyword>
<keyword evidence="7" id="KW-1185">Reference proteome</keyword>
<dbReference type="Gene3D" id="3.40.190.80">
    <property type="match status" value="1"/>
</dbReference>
<feature type="binding site" evidence="5">
    <location>
        <position position="65"/>
    </location>
    <ligand>
        <name>Mg(2+)</name>
        <dbReference type="ChEBI" id="CHEBI:18420"/>
        <label>1</label>
        <note>catalytic</note>
    </ligand>
</feature>
<gene>
    <name evidence="6" type="ORF">G3446_13605</name>
</gene>
<feature type="binding site" evidence="5">
    <location>
        <position position="90"/>
    </location>
    <ligand>
        <name>Mg(2+)</name>
        <dbReference type="ChEBI" id="CHEBI:18420"/>
        <label>2</label>
    </ligand>
</feature>
<dbReference type="GO" id="GO:0046872">
    <property type="term" value="F:metal ion binding"/>
    <property type="evidence" value="ECO:0007669"/>
    <property type="project" value="UniProtKB-KW"/>
</dbReference>
<evidence type="ECO:0000256" key="4">
    <source>
        <dbReference type="ARBA" id="ARBA00022842"/>
    </source>
</evidence>
<dbReference type="SUPFAM" id="SSF56655">
    <property type="entry name" value="Carbohydrate phosphatase"/>
    <property type="match status" value="1"/>
</dbReference>
<comment type="cofactor">
    <cofactor evidence="5">
        <name>Mg(2+)</name>
        <dbReference type="ChEBI" id="CHEBI:18420"/>
    </cofactor>
</comment>
<dbReference type="PROSITE" id="PS00629">
    <property type="entry name" value="IMP_1"/>
    <property type="match status" value="1"/>
</dbReference>
<protein>
    <submittedName>
        <fullName evidence="6">Inositol monophosphatase</fullName>
    </submittedName>
</protein>
<organism evidence="6 7">
    <name type="scientific">Thiorhodococcus minor</name>
    <dbReference type="NCBI Taxonomy" id="57489"/>
    <lineage>
        <taxon>Bacteria</taxon>
        <taxon>Pseudomonadati</taxon>
        <taxon>Pseudomonadota</taxon>
        <taxon>Gammaproteobacteria</taxon>
        <taxon>Chromatiales</taxon>
        <taxon>Chromatiaceae</taxon>
        <taxon>Thiorhodococcus</taxon>
    </lineage>
</organism>
<dbReference type="InterPro" id="IPR020550">
    <property type="entry name" value="Inositol_monophosphatase_CS"/>
</dbReference>
<dbReference type="GO" id="GO:0008934">
    <property type="term" value="F:inositol monophosphate 1-phosphatase activity"/>
    <property type="evidence" value="ECO:0007669"/>
    <property type="project" value="TreeGrafter"/>
</dbReference>
<dbReference type="PROSITE" id="PS00630">
    <property type="entry name" value="IMP_2"/>
    <property type="match status" value="1"/>
</dbReference>
<evidence type="ECO:0000313" key="6">
    <source>
        <dbReference type="EMBL" id="NEV62915.1"/>
    </source>
</evidence>
<dbReference type="PANTHER" id="PTHR20854">
    <property type="entry name" value="INOSITOL MONOPHOSPHATASE"/>
    <property type="match status" value="1"/>
</dbReference>
<dbReference type="CDD" id="cd01637">
    <property type="entry name" value="IMPase_like"/>
    <property type="match status" value="1"/>
</dbReference>
<dbReference type="PRINTS" id="PR00377">
    <property type="entry name" value="IMPHPHTASES"/>
</dbReference>
<evidence type="ECO:0000313" key="7">
    <source>
        <dbReference type="Proteomes" id="UP000483379"/>
    </source>
</evidence>
<feature type="binding site" evidence="5">
    <location>
        <position position="89"/>
    </location>
    <ligand>
        <name>Mg(2+)</name>
        <dbReference type="ChEBI" id="CHEBI:18420"/>
        <label>1</label>
        <note>catalytic</note>
    </ligand>
</feature>
<dbReference type="PANTHER" id="PTHR20854:SF4">
    <property type="entry name" value="INOSITOL-1-MONOPHOSPHATASE-RELATED"/>
    <property type="match status" value="1"/>
</dbReference>
<evidence type="ECO:0000256" key="1">
    <source>
        <dbReference type="ARBA" id="ARBA00009759"/>
    </source>
</evidence>